<accession>A0ABQ9VQQ2</accession>
<name>A0ABQ9VQQ2_SAGOE</name>
<gene>
    <name evidence="2" type="ORF">P7K49_011455</name>
</gene>
<protein>
    <submittedName>
        <fullName evidence="2">Uncharacterized protein</fullName>
    </submittedName>
</protein>
<comment type="caution">
    <text evidence="2">The sequence shown here is derived from an EMBL/GenBank/DDBJ whole genome shotgun (WGS) entry which is preliminary data.</text>
</comment>
<dbReference type="EMBL" id="JASSZA010000005">
    <property type="protein sequence ID" value="KAK2111709.1"/>
    <property type="molecule type" value="Genomic_DNA"/>
</dbReference>
<feature type="non-terminal residue" evidence="2">
    <location>
        <position position="1"/>
    </location>
</feature>
<dbReference type="Proteomes" id="UP001266305">
    <property type="component" value="Unassembled WGS sequence"/>
</dbReference>
<reference evidence="2 3" key="1">
    <citation type="submission" date="2023-05" db="EMBL/GenBank/DDBJ databases">
        <title>B98-5 Cell Line De Novo Hybrid Assembly: An Optical Mapping Approach.</title>
        <authorList>
            <person name="Kananen K."/>
            <person name="Auerbach J.A."/>
            <person name="Kautto E."/>
            <person name="Blachly J.S."/>
        </authorList>
    </citation>
    <scope>NUCLEOTIDE SEQUENCE [LARGE SCALE GENOMIC DNA]</scope>
    <source>
        <strain evidence="2">B95-8</strain>
        <tissue evidence="2">Cell line</tissue>
    </source>
</reference>
<feature type="region of interest" description="Disordered" evidence="1">
    <location>
        <begin position="38"/>
        <end position="57"/>
    </location>
</feature>
<evidence type="ECO:0000313" key="3">
    <source>
        <dbReference type="Proteomes" id="UP001266305"/>
    </source>
</evidence>
<evidence type="ECO:0000256" key="1">
    <source>
        <dbReference type="SAM" id="MobiDB-lite"/>
    </source>
</evidence>
<sequence>SQTQGPSRPGAFNSCKPQDPPSSIHPRLWALGTPFLPANGEKSIPTVLPGTWSSEGG</sequence>
<feature type="region of interest" description="Disordered" evidence="1">
    <location>
        <begin position="1"/>
        <end position="28"/>
    </location>
</feature>
<proteinExistence type="predicted"/>
<organism evidence="2 3">
    <name type="scientific">Saguinus oedipus</name>
    <name type="common">Cotton-top tamarin</name>
    <name type="synonym">Oedipomidas oedipus</name>
    <dbReference type="NCBI Taxonomy" id="9490"/>
    <lineage>
        <taxon>Eukaryota</taxon>
        <taxon>Metazoa</taxon>
        <taxon>Chordata</taxon>
        <taxon>Craniata</taxon>
        <taxon>Vertebrata</taxon>
        <taxon>Euteleostomi</taxon>
        <taxon>Mammalia</taxon>
        <taxon>Eutheria</taxon>
        <taxon>Euarchontoglires</taxon>
        <taxon>Primates</taxon>
        <taxon>Haplorrhini</taxon>
        <taxon>Platyrrhini</taxon>
        <taxon>Cebidae</taxon>
        <taxon>Callitrichinae</taxon>
        <taxon>Saguinus</taxon>
    </lineage>
</organism>
<evidence type="ECO:0000313" key="2">
    <source>
        <dbReference type="EMBL" id="KAK2111709.1"/>
    </source>
</evidence>
<keyword evidence="3" id="KW-1185">Reference proteome</keyword>